<dbReference type="InParanoid" id="E3KMI2"/>
<evidence type="ECO:0000259" key="1">
    <source>
        <dbReference type="Pfam" id="PF08148"/>
    </source>
</evidence>
<accession>E3KMI2</accession>
<dbReference type="Pfam" id="PF08148">
    <property type="entry name" value="DSHCT"/>
    <property type="match status" value="1"/>
</dbReference>
<organism evidence="2 3">
    <name type="scientific">Puccinia graminis f. sp. tritici (strain CRL 75-36-700-3 / race SCCL)</name>
    <name type="common">Black stem rust fungus</name>
    <dbReference type="NCBI Taxonomy" id="418459"/>
    <lineage>
        <taxon>Eukaryota</taxon>
        <taxon>Fungi</taxon>
        <taxon>Dikarya</taxon>
        <taxon>Basidiomycota</taxon>
        <taxon>Pucciniomycotina</taxon>
        <taxon>Pucciniomycetes</taxon>
        <taxon>Pucciniales</taxon>
        <taxon>Pucciniaceae</taxon>
        <taxon>Puccinia</taxon>
    </lineage>
</organism>
<reference evidence="3" key="2">
    <citation type="journal article" date="2011" name="Proc. Natl. Acad. Sci. U.S.A.">
        <title>Obligate biotrophy features unraveled by the genomic analysis of rust fungi.</title>
        <authorList>
            <person name="Duplessis S."/>
            <person name="Cuomo C.A."/>
            <person name="Lin Y.-C."/>
            <person name="Aerts A."/>
            <person name="Tisserant E."/>
            <person name="Veneault-Fourrey C."/>
            <person name="Joly D.L."/>
            <person name="Hacquard S."/>
            <person name="Amselem J."/>
            <person name="Cantarel B.L."/>
            <person name="Chiu R."/>
            <person name="Coutinho P.M."/>
            <person name="Feau N."/>
            <person name="Field M."/>
            <person name="Frey P."/>
            <person name="Gelhaye E."/>
            <person name="Goldberg J."/>
            <person name="Grabherr M.G."/>
            <person name="Kodira C.D."/>
            <person name="Kohler A."/>
            <person name="Kuees U."/>
            <person name="Lindquist E.A."/>
            <person name="Lucas S.M."/>
            <person name="Mago R."/>
            <person name="Mauceli E."/>
            <person name="Morin E."/>
            <person name="Murat C."/>
            <person name="Pangilinan J.L."/>
            <person name="Park R."/>
            <person name="Pearson M."/>
            <person name="Quesneville H."/>
            <person name="Rouhier N."/>
            <person name="Sakthikumar S."/>
            <person name="Salamov A.A."/>
            <person name="Schmutz J."/>
            <person name="Selles B."/>
            <person name="Shapiro H."/>
            <person name="Tanguay P."/>
            <person name="Tuskan G.A."/>
            <person name="Henrissat B."/>
            <person name="Van de Peer Y."/>
            <person name="Rouze P."/>
            <person name="Ellis J.G."/>
            <person name="Dodds P.N."/>
            <person name="Schein J.E."/>
            <person name="Zhong S."/>
            <person name="Hamelin R.C."/>
            <person name="Grigoriev I.V."/>
            <person name="Szabo L.J."/>
            <person name="Martin F."/>
        </authorList>
    </citation>
    <scope>NUCLEOTIDE SEQUENCE [LARGE SCALE GENOMIC DNA]</scope>
    <source>
        <strain evidence="3">CRL 75-36-700-3 / race SCCL</strain>
    </source>
</reference>
<protein>
    <recommendedName>
        <fullName evidence="1">ATP-dependent RNA helicase Ski2/MTR4 C-terminal domain-containing protein</fullName>
    </recommendedName>
</protein>
<dbReference type="InterPro" id="IPR012961">
    <property type="entry name" value="Ski2/MTR4_C"/>
</dbReference>
<dbReference type="AlphaFoldDB" id="E3KMI2"/>
<dbReference type="GeneID" id="10544059"/>
<evidence type="ECO:0000313" key="3">
    <source>
        <dbReference type="Proteomes" id="UP000008783"/>
    </source>
</evidence>
<dbReference type="Proteomes" id="UP000008783">
    <property type="component" value="Unassembled WGS sequence"/>
</dbReference>
<reference key="1">
    <citation type="submission" date="2007-01" db="EMBL/GenBank/DDBJ databases">
        <title>The Genome Sequence of Puccinia graminis f. sp. tritici Strain CRL 75-36-700-3.</title>
        <authorList>
            <consortium name="The Broad Institute Genome Sequencing Platform"/>
            <person name="Birren B."/>
            <person name="Lander E."/>
            <person name="Galagan J."/>
            <person name="Nusbaum C."/>
            <person name="Devon K."/>
            <person name="Cuomo C."/>
            <person name="Jaffe D."/>
            <person name="Butler J."/>
            <person name="Alvarez P."/>
            <person name="Gnerre S."/>
            <person name="Grabherr M."/>
            <person name="Mauceli E."/>
            <person name="Brockman W."/>
            <person name="Young S."/>
            <person name="LaButti K."/>
            <person name="Sykes S."/>
            <person name="DeCaprio D."/>
            <person name="Crawford M."/>
            <person name="Koehrsen M."/>
            <person name="Engels R."/>
            <person name="Montgomery P."/>
            <person name="Pearson M."/>
            <person name="Howarth C."/>
            <person name="Larson L."/>
            <person name="White J."/>
            <person name="Zeng Q."/>
            <person name="Kodira C."/>
            <person name="Yandava C."/>
            <person name="Alvarado L."/>
            <person name="O'Leary S."/>
            <person name="Szabo L."/>
            <person name="Dean R."/>
            <person name="Schein J."/>
        </authorList>
    </citation>
    <scope>NUCLEOTIDE SEQUENCE</scope>
    <source>
        <strain>CRL 75-36-700-3</strain>
    </source>
</reference>
<keyword evidence="3" id="KW-1185">Reference proteome</keyword>
<dbReference type="OrthoDB" id="10633322at2759"/>
<dbReference type="KEGG" id="pgr:PGTG_11863"/>
<dbReference type="VEuPathDB" id="FungiDB:PGTG_11863"/>
<gene>
    <name evidence="2" type="ORF">PGTG_11863</name>
</gene>
<name>E3KMI2_PUCGT</name>
<dbReference type="EMBL" id="DS178295">
    <property type="protein sequence ID" value="EFP85507.1"/>
    <property type="molecule type" value="Genomic_DNA"/>
</dbReference>
<feature type="domain" description="ATP-dependent RNA helicase Ski2/MTR4 C-terminal" evidence="1">
    <location>
        <begin position="79"/>
        <end position="115"/>
    </location>
</feature>
<evidence type="ECO:0000313" key="2">
    <source>
        <dbReference type="EMBL" id="EFP85507.1"/>
    </source>
</evidence>
<dbReference type="RefSeq" id="XP_003329926.1">
    <property type="nucleotide sequence ID" value="XM_003329878.1"/>
</dbReference>
<sequence length="189" mass="21074">MAVLLVPLMAVEKGHDKHTHAPFAHTLPHSFKTLRGVWYHTPFKIDVQVRTPMACRGISPAGPAGDVGGITLITLTHDQADLGKGRLNLGTVGLVWQWAQGMPFSELMEMSKIQEEETQAGNEQVDRLVTGDLQQGGNTSWKTLVRLYPSQGSVKHVLRLTAIVNSKNSRYCSKWKNKNWNLEYGMLEK</sequence>
<proteinExistence type="predicted"/>
<dbReference type="STRING" id="418459.E3KMI2"/>
<dbReference type="HOGENOM" id="CLU_1435076_0_0_1"/>